<gene>
    <name evidence="4" type="ORF">CLV68_4220</name>
</gene>
<protein>
    <recommendedName>
        <fullName evidence="3">Coenzyme PQQ synthesis protein A</fullName>
    </recommendedName>
</protein>
<dbReference type="GO" id="GO:0018189">
    <property type="term" value="P:pyrroloquinoline quinone biosynthetic process"/>
    <property type="evidence" value="ECO:0007669"/>
    <property type="project" value="UniProtKB-UniPathway"/>
</dbReference>
<dbReference type="RefSeq" id="WP_121392598.1">
    <property type="nucleotide sequence ID" value="NZ_RCDD01000003.1"/>
</dbReference>
<evidence type="ECO:0000313" key="4">
    <source>
        <dbReference type="EMBL" id="RLK58126.1"/>
    </source>
</evidence>
<evidence type="ECO:0000256" key="1">
    <source>
        <dbReference type="ARBA" id="ARBA00004886"/>
    </source>
</evidence>
<comment type="similarity">
    <text evidence="2">Belongs to the PqqA family.</text>
</comment>
<evidence type="ECO:0000256" key="2">
    <source>
        <dbReference type="ARBA" id="ARBA00009325"/>
    </source>
</evidence>
<keyword evidence="5" id="KW-1185">Reference proteome</keyword>
<organism evidence="4 5">
    <name type="scientific">Actinokineospora cianjurensis</name>
    <dbReference type="NCBI Taxonomy" id="585224"/>
    <lineage>
        <taxon>Bacteria</taxon>
        <taxon>Bacillati</taxon>
        <taxon>Actinomycetota</taxon>
        <taxon>Actinomycetes</taxon>
        <taxon>Pseudonocardiales</taxon>
        <taxon>Pseudonocardiaceae</taxon>
        <taxon>Actinokineospora</taxon>
    </lineage>
</organism>
<dbReference type="InterPro" id="IPR011725">
    <property type="entry name" value="PQQ_synth_PqqA"/>
</dbReference>
<comment type="caution">
    <text evidence="4">The sequence shown here is derived from an EMBL/GenBank/DDBJ whole genome shotgun (WGS) entry which is preliminary data.</text>
</comment>
<dbReference type="UniPathway" id="UPA00539"/>
<comment type="pathway">
    <text evidence="1">Cofactor biosynthesis; pyrroloquinoline quinone biosynthesis.</text>
</comment>
<proteinExistence type="inferred from homology"/>
<reference evidence="4 5" key="1">
    <citation type="submission" date="2018-10" db="EMBL/GenBank/DDBJ databases">
        <title>Genomic Encyclopedia of Archaeal and Bacterial Type Strains, Phase II (KMG-II): from individual species to whole genera.</title>
        <authorList>
            <person name="Goeker M."/>
        </authorList>
    </citation>
    <scope>NUCLEOTIDE SEQUENCE [LARGE SCALE GENOMIC DNA]</scope>
    <source>
        <strain evidence="4 5">DSM 45657</strain>
    </source>
</reference>
<accession>A0A421B1G9</accession>
<dbReference type="Pfam" id="PF08042">
    <property type="entry name" value="PqqA"/>
    <property type="match status" value="1"/>
</dbReference>
<dbReference type="NCBIfam" id="TIGR02107">
    <property type="entry name" value="PQQ_syn_pqqA"/>
    <property type="match status" value="1"/>
</dbReference>
<sequence>MGDDREPWVVPEFDDYDTPMEVTAYVARQD</sequence>
<evidence type="ECO:0000256" key="3">
    <source>
        <dbReference type="ARBA" id="ARBA00015086"/>
    </source>
</evidence>
<dbReference type="Proteomes" id="UP000282454">
    <property type="component" value="Unassembled WGS sequence"/>
</dbReference>
<name>A0A421B1G9_9PSEU</name>
<evidence type="ECO:0000313" key="5">
    <source>
        <dbReference type="Proteomes" id="UP000282454"/>
    </source>
</evidence>
<dbReference type="AlphaFoldDB" id="A0A421B1G9"/>
<dbReference type="OrthoDB" id="3831037at2"/>
<dbReference type="EMBL" id="RCDD01000003">
    <property type="protein sequence ID" value="RLK58126.1"/>
    <property type="molecule type" value="Genomic_DNA"/>
</dbReference>